<dbReference type="Pfam" id="PF13581">
    <property type="entry name" value="HATPase_c_2"/>
    <property type="match status" value="1"/>
</dbReference>
<evidence type="ECO:0000256" key="7">
    <source>
        <dbReference type="PROSITE-ProRule" id="PRU00169"/>
    </source>
</evidence>
<reference evidence="11 12" key="1">
    <citation type="journal article" date="2020" name="Insects">
        <title>Bacteria Belonging to Pseudomonas typographi sp. nov. from the Bark Beetle Ips typographus Have Genomic Potential to Aid in the Host Ecology.</title>
        <authorList>
            <person name="Peral-Aranega E."/>
            <person name="Saati-Santamaria Z."/>
            <person name="Kolarik M."/>
            <person name="Rivas R."/>
            <person name="Garcia-Fraile P."/>
        </authorList>
    </citation>
    <scope>NUCLEOTIDE SEQUENCE [LARGE SCALE GENOMIC DNA]</scope>
    <source>
        <strain evidence="11 12">CA3A</strain>
    </source>
</reference>
<dbReference type="InterPro" id="IPR050736">
    <property type="entry name" value="Sensor_HK_Regulatory"/>
</dbReference>
<dbReference type="InterPro" id="IPR005467">
    <property type="entry name" value="His_kinase_dom"/>
</dbReference>
<evidence type="ECO:0000256" key="3">
    <source>
        <dbReference type="ARBA" id="ARBA00022553"/>
    </source>
</evidence>
<dbReference type="InterPro" id="IPR011006">
    <property type="entry name" value="CheY-like_superfamily"/>
</dbReference>
<organism evidence="11 12">
    <name type="scientific">Pseudomonas typographi</name>
    <dbReference type="NCBI Taxonomy" id="2715964"/>
    <lineage>
        <taxon>Bacteria</taxon>
        <taxon>Pseudomonadati</taxon>
        <taxon>Pseudomonadota</taxon>
        <taxon>Gammaproteobacteria</taxon>
        <taxon>Pseudomonadales</taxon>
        <taxon>Pseudomonadaceae</taxon>
        <taxon>Pseudomonas</taxon>
    </lineage>
</organism>
<name>A0ABR7YXA6_9PSED</name>
<dbReference type="Pfam" id="PF02518">
    <property type="entry name" value="HATPase_c"/>
    <property type="match status" value="1"/>
</dbReference>
<dbReference type="SUPFAM" id="SSF55874">
    <property type="entry name" value="ATPase domain of HSP90 chaperone/DNA topoisomerase II/histidine kinase"/>
    <property type="match status" value="2"/>
</dbReference>
<evidence type="ECO:0000313" key="11">
    <source>
        <dbReference type="EMBL" id="MBD1597838.1"/>
    </source>
</evidence>
<keyword evidence="8" id="KW-0175">Coiled coil</keyword>
<evidence type="ECO:0000256" key="8">
    <source>
        <dbReference type="SAM" id="Coils"/>
    </source>
</evidence>
<evidence type="ECO:0000256" key="1">
    <source>
        <dbReference type="ARBA" id="ARBA00000085"/>
    </source>
</evidence>
<keyword evidence="6" id="KW-0902">Two-component regulatory system</keyword>
<keyword evidence="4" id="KW-0808">Transferase</keyword>
<dbReference type="InterPro" id="IPR003594">
    <property type="entry name" value="HATPase_dom"/>
</dbReference>
<comment type="catalytic activity">
    <reaction evidence="1">
        <text>ATP + protein L-histidine = ADP + protein N-phospho-L-histidine.</text>
        <dbReference type="EC" id="2.7.13.3"/>
    </reaction>
</comment>
<evidence type="ECO:0000259" key="9">
    <source>
        <dbReference type="PROSITE" id="PS50109"/>
    </source>
</evidence>
<dbReference type="Pfam" id="PF00072">
    <property type="entry name" value="Response_reg"/>
    <property type="match status" value="1"/>
</dbReference>
<dbReference type="Pfam" id="PF00512">
    <property type="entry name" value="HisKA"/>
    <property type="match status" value="1"/>
</dbReference>
<dbReference type="InterPro" id="IPR036890">
    <property type="entry name" value="HATPase_C_sf"/>
</dbReference>
<dbReference type="CDD" id="cd00082">
    <property type="entry name" value="HisKA"/>
    <property type="match status" value="1"/>
</dbReference>
<dbReference type="Gene3D" id="3.30.565.10">
    <property type="entry name" value="Histidine kinase-like ATPase, C-terminal domain"/>
    <property type="match status" value="2"/>
</dbReference>
<dbReference type="SMART" id="SM00388">
    <property type="entry name" value="HisKA"/>
    <property type="match status" value="1"/>
</dbReference>
<dbReference type="PANTHER" id="PTHR43711">
    <property type="entry name" value="TWO-COMPONENT HISTIDINE KINASE"/>
    <property type="match status" value="1"/>
</dbReference>
<keyword evidence="5" id="KW-0418">Kinase</keyword>
<accession>A0ABR7YXA6</accession>
<evidence type="ECO:0000256" key="2">
    <source>
        <dbReference type="ARBA" id="ARBA00012438"/>
    </source>
</evidence>
<dbReference type="CDD" id="cd00156">
    <property type="entry name" value="REC"/>
    <property type="match status" value="1"/>
</dbReference>
<dbReference type="CDD" id="cd16934">
    <property type="entry name" value="HATPase_RsbT-like"/>
    <property type="match status" value="1"/>
</dbReference>
<gene>
    <name evidence="11" type="ORF">HAQ05_03790</name>
</gene>
<dbReference type="SUPFAM" id="SSF47384">
    <property type="entry name" value="Homodimeric domain of signal transducing histidine kinase"/>
    <property type="match status" value="1"/>
</dbReference>
<dbReference type="Gene3D" id="1.10.287.130">
    <property type="match status" value="1"/>
</dbReference>
<keyword evidence="3 7" id="KW-0597">Phosphoprotein</keyword>
<proteinExistence type="predicted"/>
<keyword evidence="12" id="KW-1185">Reference proteome</keyword>
<comment type="caution">
    <text evidence="11">The sequence shown here is derived from an EMBL/GenBank/DDBJ whole genome shotgun (WGS) entry which is preliminary data.</text>
</comment>
<evidence type="ECO:0000259" key="10">
    <source>
        <dbReference type="PROSITE" id="PS50110"/>
    </source>
</evidence>
<evidence type="ECO:0000256" key="6">
    <source>
        <dbReference type="ARBA" id="ARBA00023012"/>
    </source>
</evidence>
<dbReference type="InterPro" id="IPR001789">
    <property type="entry name" value="Sig_transdc_resp-reg_receiver"/>
</dbReference>
<dbReference type="PROSITE" id="PS50110">
    <property type="entry name" value="RESPONSE_REGULATORY"/>
    <property type="match status" value="1"/>
</dbReference>
<feature type="domain" description="Response regulatory" evidence="10">
    <location>
        <begin position="464"/>
        <end position="577"/>
    </location>
</feature>
<feature type="domain" description="Histidine kinase" evidence="9">
    <location>
        <begin position="228"/>
        <end position="448"/>
    </location>
</feature>
<evidence type="ECO:0000256" key="5">
    <source>
        <dbReference type="ARBA" id="ARBA00022777"/>
    </source>
</evidence>
<dbReference type="SUPFAM" id="SSF52172">
    <property type="entry name" value="CheY-like"/>
    <property type="match status" value="1"/>
</dbReference>
<protein>
    <recommendedName>
        <fullName evidence="2">histidine kinase</fullName>
        <ecNumber evidence="2">2.7.13.3</ecNumber>
    </recommendedName>
</protein>
<dbReference type="InterPro" id="IPR036097">
    <property type="entry name" value="HisK_dim/P_sf"/>
</dbReference>
<dbReference type="SMART" id="SM00387">
    <property type="entry name" value="HATPase_c"/>
    <property type="match status" value="2"/>
</dbReference>
<dbReference type="SMART" id="SM00448">
    <property type="entry name" value="REC"/>
    <property type="match status" value="1"/>
</dbReference>
<dbReference type="EMBL" id="JAAOCA010000004">
    <property type="protein sequence ID" value="MBD1597838.1"/>
    <property type="molecule type" value="Genomic_DNA"/>
</dbReference>
<feature type="modified residue" description="4-aspartylphosphate" evidence="7">
    <location>
        <position position="513"/>
    </location>
</feature>
<evidence type="ECO:0000256" key="4">
    <source>
        <dbReference type="ARBA" id="ARBA00022679"/>
    </source>
</evidence>
<evidence type="ECO:0000313" key="12">
    <source>
        <dbReference type="Proteomes" id="UP000805841"/>
    </source>
</evidence>
<dbReference type="InterPro" id="IPR004358">
    <property type="entry name" value="Sig_transdc_His_kin-like_C"/>
</dbReference>
<dbReference type="EC" id="2.7.13.3" evidence="2"/>
<feature type="coiled-coil region" evidence="8">
    <location>
        <begin position="177"/>
        <end position="228"/>
    </location>
</feature>
<dbReference type="PRINTS" id="PR00344">
    <property type="entry name" value="BCTRLSENSOR"/>
</dbReference>
<dbReference type="PROSITE" id="PS50109">
    <property type="entry name" value="HIS_KIN"/>
    <property type="match status" value="1"/>
</dbReference>
<dbReference type="InterPro" id="IPR003661">
    <property type="entry name" value="HisK_dim/P_dom"/>
</dbReference>
<dbReference type="Gene3D" id="3.40.50.2300">
    <property type="match status" value="1"/>
</dbReference>
<sequence length="586" mass="64228">MTAICRVTTITVRKETDIVTCRQGAKHIAGWLGLPTLEQIRLATAVSELARNIYQYAGAGAFHFELLADAQGQLRAVAFEAFDHGQGIGQMDAILNGSYVSSTGMGVGLRGAQRLMDEFDIQTSSQGTRIRASKYLVPKPFPTETAVATVRRELASLGVVDPYEELNTRGSELLLTTGELQAKQQELEAINHELENTNKGVVALYSELEKASQELQQASEAKSRFFSNMTHEFRTPINIIENISKLLLNGNDGRLNEEQHKQVSFISSAAAELAEMVNELLDLAQAESGRIDVNSETFELTGLLEQLHDFMMALGMRYPSVSWHISPVQRQVQFNTDRGRLFQILRNLISNAFKYTAQGAIEVRVFVPNEEQVEFVVQDTGAGIAAENLERVFEEFARVRMPGMAHVQGNGLGLPLAKRLAQLLKGDLTVTSQLHQGSCFTAVIAREFEPAGGPVGEFSLHGHTVLIIDDNEADRYLLRQLLAPYGPLIIEAGSASASIDKLHAVRPDLIFLDLELPDIYGADLLDSMDWAMHARVLINTAKTLTDQEAAQLAAQCAGVLFKSQGNYAGAVLRQVGRLAGSLKHAN</sequence>
<dbReference type="PANTHER" id="PTHR43711:SF31">
    <property type="entry name" value="HISTIDINE KINASE"/>
    <property type="match status" value="1"/>
</dbReference>
<dbReference type="Proteomes" id="UP000805841">
    <property type="component" value="Unassembled WGS sequence"/>
</dbReference>